<comment type="caution">
    <text evidence="1">The sequence shown here is derived from an EMBL/GenBank/DDBJ whole genome shotgun (WGS) entry which is preliminary data.</text>
</comment>
<organism evidence="1 2">
    <name type="scientific">Trichinella murrelli</name>
    <dbReference type="NCBI Taxonomy" id="144512"/>
    <lineage>
        <taxon>Eukaryota</taxon>
        <taxon>Metazoa</taxon>
        <taxon>Ecdysozoa</taxon>
        <taxon>Nematoda</taxon>
        <taxon>Enoplea</taxon>
        <taxon>Dorylaimia</taxon>
        <taxon>Trichinellida</taxon>
        <taxon>Trichinellidae</taxon>
        <taxon>Trichinella</taxon>
    </lineage>
</organism>
<proteinExistence type="predicted"/>
<dbReference type="Proteomes" id="UP000055048">
    <property type="component" value="Unassembled WGS sequence"/>
</dbReference>
<evidence type="ECO:0000313" key="2">
    <source>
        <dbReference type="Proteomes" id="UP000055048"/>
    </source>
</evidence>
<protein>
    <submittedName>
        <fullName evidence="1">Uncharacterized protein</fullName>
    </submittedName>
</protein>
<sequence>MDNIFVSNEEGMTSLIVGEAITYLCREEMENDCTVTNAALVF</sequence>
<feature type="non-terminal residue" evidence="1">
    <location>
        <position position="42"/>
    </location>
</feature>
<evidence type="ECO:0000313" key="1">
    <source>
        <dbReference type="EMBL" id="KRX29674.1"/>
    </source>
</evidence>
<name>A0A0V0SSI4_9BILA</name>
<dbReference type="EMBL" id="JYDJ01003078">
    <property type="protein sequence ID" value="KRX29674.1"/>
    <property type="molecule type" value="Genomic_DNA"/>
</dbReference>
<accession>A0A0V0SSI4</accession>
<keyword evidence="2" id="KW-1185">Reference proteome</keyword>
<dbReference type="AlphaFoldDB" id="A0A0V0SSI4"/>
<gene>
    <name evidence="1" type="ORF">T05_983</name>
</gene>
<reference evidence="1 2" key="1">
    <citation type="submission" date="2015-01" db="EMBL/GenBank/DDBJ databases">
        <title>Evolution of Trichinella species and genotypes.</title>
        <authorList>
            <person name="Korhonen P.K."/>
            <person name="Edoardo P."/>
            <person name="Giuseppe L.R."/>
            <person name="Gasser R.B."/>
        </authorList>
    </citation>
    <scope>NUCLEOTIDE SEQUENCE [LARGE SCALE GENOMIC DNA]</scope>
    <source>
        <strain evidence="1">ISS417</strain>
    </source>
</reference>